<dbReference type="Proteomes" id="UP000188268">
    <property type="component" value="Unassembled WGS sequence"/>
</dbReference>
<name>A0A1R3HIN9_COCAP</name>
<protein>
    <submittedName>
        <fullName evidence="1">Uncharacterized protein</fullName>
    </submittedName>
</protein>
<gene>
    <name evidence="1" type="ORF">CCACVL1_19062</name>
</gene>
<keyword evidence="2" id="KW-1185">Reference proteome</keyword>
<reference evidence="1 2" key="1">
    <citation type="submission" date="2013-09" db="EMBL/GenBank/DDBJ databases">
        <title>Corchorus capsularis genome sequencing.</title>
        <authorList>
            <person name="Alam M."/>
            <person name="Haque M.S."/>
            <person name="Islam M.S."/>
            <person name="Emdad E.M."/>
            <person name="Islam M.M."/>
            <person name="Ahmed B."/>
            <person name="Halim A."/>
            <person name="Hossen Q.M.M."/>
            <person name="Hossain M.Z."/>
            <person name="Ahmed R."/>
            <person name="Khan M.M."/>
            <person name="Islam R."/>
            <person name="Rashid M.M."/>
            <person name="Khan S.A."/>
            <person name="Rahman M.S."/>
            <person name="Alam M."/>
        </authorList>
    </citation>
    <scope>NUCLEOTIDE SEQUENCE [LARGE SCALE GENOMIC DNA]</scope>
    <source>
        <strain evidence="2">cv. CVL-1</strain>
        <tissue evidence="1">Whole seedling</tissue>
    </source>
</reference>
<evidence type="ECO:0000313" key="2">
    <source>
        <dbReference type="Proteomes" id="UP000188268"/>
    </source>
</evidence>
<dbReference type="AlphaFoldDB" id="A0A1R3HIN9"/>
<accession>A0A1R3HIN9</accession>
<comment type="caution">
    <text evidence="1">The sequence shown here is derived from an EMBL/GenBank/DDBJ whole genome shotgun (WGS) entry which is preliminary data.</text>
</comment>
<dbReference type="Gramene" id="OMO70191">
    <property type="protein sequence ID" value="OMO70191"/>
    <property type="gene ID" value="CCACVL1_19062"/>
</dbReference>
<evidence type="ECO:0000313" key="1">
    <source>
        <dbReference type="EMBL" id="OMO70191.1"/>
    </source>
</evidence>
<sequence length="28" mass="3325">MVGRIIARAEFNHNIYFPLQLFQQDGVF</sequence>
<dbReference type="EMBL" id="AWWV01011837">
    <property type="protein sequence ID" value="OMO70191.1"/>
    <property type="molecule type" value="Genomic_DNA"/>
</dbReference>
<organism evidence="1 2">
    <name type="scientific">Corchorus capsularis</name>
    <name type="common">Jute</name>
    <dbReference type="NCBI Taxonomy" id="210143"/>
    <lineage>
        <taxon>Eukaryota</taxon>
        <taxon>Viridiplantae</taxon>
        <taxon>Streptophyta</taxon>
        <taxon>Embryophyta</taxon>
        <taxon>Tracheophyta</taxon>
        <taxon>Spermatophyta</taxon>
        <taxon>Magnoliopsida</taxon>
        <taxon>eudicotyledons</taxon>
        <taxon>Gunneridae</taxon>
        <taxon>Pentapetalae</taxon>
        <taxon>rosids</taxon>
        <taxon>malvids</taxon>
        <taxon>Malvales</taxon>
        <taxon>Malvaceae</taxon>
        <taxon>Grewioideae</taxon>
        <taxon>Apeibeae</taxon>
        <taxon>Corchorus</taxon>
    </lineage>
</organism>
<proteinExistence type="predicted"/>